<dbReference type="KEGG" id="kphy:AOZ06_31230"/>
<dbReference type="GO" id="GO:0051920">
    <property type="term" value="F:peroxiredoxin activity"/>
    <property type="evidence" value="ECO:0007669"/>
    <property type="project" value="InterPro"/>
</dbReference>
<protein>
    <submittedName>
        <fullName evidence="1">Uncharacterized protein</fullName>
    </submittedName>
</protein>
<evidence type="ECO:0000313" key="2">
    <source>
        <dbReference type="Proteomes" id="UP000063699"/>
    </source>
</evidence>
<dbReference type="Proteomes" id="UP000063699">
    <property type="component" value="Chromosome"/>
</dbReference>
<reference evidence="1 2" key="1">
    <citation type="submission" date="2015-07" db="EMBL/GenBank/DDBJ databases">
        <title>Genome sequencing of Kibdelosporangium phytohabitans.</title>
        <authorList>
            <person name="Qin S."/>
            <person name="Xing K."/>
        </authorList>
    </citation>
    <scope>NUCLEOTIDE SEQUENCE [LARGE SCALE GENOMIC DNA]</scope>
    <source>
        <strain evidence="1 2">KLBMP1111</strain>
    </source>
</reference>
<dbReference type="AlphaFoldDB" id="A0A0N9HYU3"/>
<organism evidence="1 2">
    <name type="scientific">Kibdelosporangium phytohabitans</name>
    <dbReference type="NCBI Taxonomy" id="860235"/>
    <lineage>
        <taxon>Bacteria</taxon>
        <taxon>Bacillati</taxon>
        <taxon>Actinomycetota</taxon>
        <taxon>Actinomycetes</taxon>
        <taxon>Pseudonocardiales</taxon>
        <taxon>Pseudonocardiaceae</taxon>
        <taxon>Kibdelosporangium</taxon>
    </lineage>
</organism>
<keyword evidence="2" id="KW-1185">Reference proteome</keyword>
<dbReference type="STRING" id="860235.AOZ06_31230"/>
<name>A0A0N9HYU3_9PSEU</name>
<accession>A0A0N9HYU3</accession>
<dbReference type="InterPro" id="IPR029032">
    <property type="entry name" value="AhpD-like"/>
</dbReference>
<evidence type="ECO:0000313" key="1">
    <source>
        <dbReference type="EMBL" id="ALG10766.1"/>
    </source>
</evidence>
<dbReference type="EMBL" id="CP012752">
    <property type="protein sequence ID" value="ALG10766.1"/>
    <property type="molecule type" value="Genomic_DNA"/>
</dbReference>
<gene>
    <name evidence="1" type="ORF">AOZ06_31230</name>
</gene>
<dbReference type="InterPro" id="IPR004675">
    <property type="entry name" value="AhpD_core"/>
</dbReference>
<dbReference type="NCBIfam" id="TIGR00778">
    <property type="entry name" value="ahpD_dom"/>
    <property type="match status" value="1"/>
</dbReference>
<sequence>MPPIGDSSLAASVCRQVESDFGLLAPPIALHSPAPDVMAACWVMLREAFVVTDRTDRDTKEAVATAVSLCNACSYCVDVHSMTLEAFVTDDADDPENDLRVRGLADWARRTASATTTPCCPPFPATHGPELIGVVLAFHYINRMVNVFLPDSPLPRMIPPAARGTALRMLGKLMRSATRGPHRPGAALDFLPAAPLPADLPWARDNSRVADAFARATAAIDAAGARSVPDSVRALVSCMLDDWIGDPPGLSRTWVTDAVAELPVRDRPAGQLAVLTAMASFQLDTPTIARFRETQPDDRSLVELTSWASMAAARRIGSWIAVGQCAHDHCTDNPVGT</sequence>
<dbReference type="SUPFAM" id="SSF69118">
    <property type="entry name" value="AhpD-like"/>
    <property type="match status" value="1"/>
</dbReference>
<proteinExistence type="predicted"/>
<dbReference type="Gene3D" id="1.20.1290.10">
    <property type="entry name" value="AhpD-like"/>
    <property type="match status" value="1"/>
</dbReference>